<evidence type="ECO:0000313" key="1">
    <source>
        <dbReference type="EMBL" id="WZW97125.1"/>
    </source>
</evidence>
<sequence>MTAPIENRTRLRGTVLGRRPHPDVARWDVLTLDAAAAEPVDGWTDLLSGARGQVEVNVDASDLPEGDLVGWIFVGVVRVVGSGAIAALPAAAPGASTTLSPPDGPILH</sequence>
<protein>
    <submittedName>
        <fullName evidence="1">Uncharacterized protein</fullName>
    </submittedName>
</protein>
<name>A0ABZ3C3A6_9ACTN</name>
<reference evidence="1 2" key="1">
    <citation type="journal article" date="2023" name="Environ Microbiome">
        <title>A coral-associated actinobacterium mitigates coral bleaching under heat stress.</title>
        <authorList>
            <person name="Li J."/>
            <person name="Zou Y."/>
            <person name="Li Q."/>
            <person name="Zhang J."/>
            <person name="Bourne D.G."/>
            <person name="Lyu Y."/>
            <person name="Liu C."/>
            <person name="Zhang S."/>
        </authorList>
    </citation>
    <scope>NUCLEOTIDE SEQUENCE [LARGE SCALE GENOMIC DNA]</scope>
    <source>
        <strain evidence="1 2">SCSIO 13291</strain>
    </source>
</reference>
<dbReference type="EMBL" id="CP115965">
    <property type="protein sequence ID" value="WZW97125.1"/>
    <property type="molecule type" value="Genomic_DNA"/>
</dbReference>
<gene>
    <name evidence="1" type="ORF">PCC79_09345</name>
</gene>
<proteinExistence type="predicted"/>
<dbReference type="RefSeq" id="WP_232547789.1">
    <property type="nucleotide sequence ID" value="NZ_CP115965.1"/>
</dbReference>
<accession>A0ABZ3C3A6</accession>
<dbReference type="Proteomes" id="UP001434337">
    <property type="component" value="Chromosome"/>
</dbReference>
<evidence type="ECO:0000313" key="2">
    <source>
        <dbReference type="Proteomes" id="UP001434337"/>
    </source>
</evidence>
<organism evidence="1 2">
    <name type="scientific">Propioniciclava soli</name>
    <dbReference type="NCBI Taxonomy" id="2775081"/>
    <lineage>
        <taxon>Bacteria</taxon>
        <taxon>Bacillati</taxon>
        <taxon>Actinomycetota</taxon>
        <taxon>Actinomycetes</taxon>
        <taxon>Propionibacteriales</taxon>
        <taxon>Propionibacteriaceae</taxon>
        <taxon>Propioniciclava</taxon>
    </lineage>
</organism>
<keyword evidence="2" id="KW-1185">Reference proteome</keyword>